<evidence type="ECO:0000313" key="3">
    <source>
        <dbReference type="Proteomes" id="UP001318682"/>
    </source>
</evidence>
<evidence type="ECO:0000259" key="1">
    <source>
        <dbReference type="Pfam" id="PF03432"/>
    </source>
</evidence>
<reference evidence="2 3" key="1">
    <citation type="submission" date="2015-07" db="EMBL/GenBank/DDBJ databases">
        <authorList>
            <person name="Voget S."/>
            <person name="Dogs M."/>
            <person name="Brinkhoff T.H."/>
            <person name="Daniel R."/>
        </authorList>
    </citation>
    <scope>NUCLEOTIDE SEQUENCE [LARGE SCALE GENOMIC DNA]</scope>
    <source>
        <strain evidence="2 3">B14</strain>
        <plasmid evidence="2 3">pROLI81</plasmid>
    </source>
</reference>
<dbReference type="RefSeq" id="WP_262386620.1">
    <property type="nucleotide sequence ID" value="NZ_CP143426.1"/>
</dbReference>
<dbReference type="EMBL" id="CP143426">
    <property type="protein sequence ID" value="WVX51693.1"/>
    <property type="molecule type" value="Genomic_DNA"/>
</dbReference>
<proteinExistence type="predicted"/>
<geneLocation type="plasmid" evidence="2 3">
    <name>pROLI81</name>
</geneLocation>
<protein>
    <recommendedName>
        <fullName evidence="1">MobA/VirD2-like nuclease domain-containing protein</fullName>
    </recommendedName>
</protein>
<accession>A0ABZ2C063</accession>
<feature type="domain" description="MobA/VirD2-like nuclease" evidence="1">
    <location>
        <begin position="134"/>
        <end position="235"/>
    </location>
</feature>
<evidence type="ECO:0000313" key="2">
    <source>
        <dbReference type="EMBL" id="WVX51693.1"/>
    </source>
</evidence>
<dbReference type="InterPro" id="IPR005094">
    <property type="entry name" value="Endonuclease_MobA/VirD2"/>
</dbReference>
<organism evidence="2 3">
    <name type="scientific">Roseobacter fucihabitans</name>
    <dbReference type="NCBI Taxonomy" id="1537242"/>
    <lineage>
        <taxon>Bacteria</taxon>
        <taxon>Pseudomonadati</taxon>
        <taxon>Pseudomonadota</taxon>
        <taxon>Alphaproteobacteria</taxon>
        <taxon>Rhodobacterales</taxon>
        <taxon>Roseobacteraceae</taxon>
        <taxon>Roseobacter</taxon>
    </lineage>
</organism>
<gene>
    <name evidence="2" type="ORF">ROLI_047950</name>
</gene>
<reference evidence="2 3" key="2">
    <citation type="submission" date="2024-01" db="EMBL/GenBank/DDBJ databases">
        <title>Roseobacter fucihabitans sp. nov., isolated from the brown alga Fucus spiralis.</title>
        <authorList>
            <person name="Hahnke S."/>
            <person name="Berger M."/>
            <person name="Schlingloff A."/>
            <person name="Athale I."/>
            <person name="Neumann-Schaal M."/>
            <person name="Adenaya A."/>
            <person name="Poehlein A."/>
            <person name="Daniel R."/>
            <person name="Pertersen J."/>
            <person name="Brinkhoff T."/>
        </authorList>
    </citation>
    <scope>NUCLEOTIDE SEQUENCE [LARGE SCALE GENOMIC DNA]</scope>
    <source>
        <strain evidence="2 3">B14</strain>
        <plasmid evidence="2 3">pROLI81</plasmid>
    </source>
</reference>
<keyword evidence="2" id="KW-0614">Plasmid</keyword>
<keyword evidence="3" id="KW-1185">Reference proteome</keyword>
<sequence>MSEQPSISVLHYLQRAANSPNAPSVLDAVMGEDWAVYKAGNARKAQQILYVMNQQRNRRGAGAGLAFRVGRQSPQALVKLINMGGANNSQGLKAQMGYLEKDGTVVLQRSEGFFGLEVDEDQKDLMAQAWGLKESGKSSYPMTSHFVVSFPIDTDPEAAARAGRAWAERMFDNGALGDRFDYYTADHRDTAHPHTHVVVSRRGLENGQWLKVSRRSLINYDSMRQLQVEVAAEEGIHLEATPRLARGVHERPVPDARIRAEAERRGPEARAPEHTEITAIAAAATILEFSRQIETEAKVIKTTPAVARSIARIVKLLRAGHQITAHTERDETMTKEMIQMSEQYEKARMAITDSFQTMDRDIAKVAGPAERVALQRQTAGLRREAALLLPDDNELQSYRSTEQEERYVGIRATGGGLDADAIRDEAVENANRIAAEAGLDPDEVAARYSRQRVSPSDIARN</sequence>
<name>A0ABZ2C063_9RHOB</name>
<dbReference type="Proteomes" id="UP001318682">
    <property type="component" value="Plasmid pROLI81"/>
</dbReference>
<dbReference type="Pfam" id="PF03432">
    <property type="entry name" value="Relaxase"/>
    <property type="match status" value="1"/>
</dbReference>